<reference evidence="2" key="2">
    <citation type="submission" date="2023-06" db="EMBL/GenBank/DDBJ databases">
        <authorList>
            <consortium name="Lawrence Berkeley National Laboratory"/>
            <person name="Haridas S."/>
            <person name="Hensen N."/>
            <person name="Bonometti L."/>
            <person name="Westerberg I."/>
            <person name="Brannstrom I.O."/>
            <person name="Guillou S."/>
            <person name="Cros-Aarteil S."/>
            <person name="Calhoun S."/>
            <person name="Kuo A."/>
            <person name="Mondo S."/>
            <person name="Pangilinan J."/>
            <person name="Riley R."/>
            <person name="Labutti K."/>
            <person name="Andreopoulos B."/>
            <person name="Lipzen A."/>
            <person name="Chen C."/>
            <person name="Yanf M."/>
            <person name="Daum C."/>
            <person name="Ng V."/>
            <person name="Clum A."/>
            <person name="Steindorff A."/>
            <person name="Ohm R."/>
            <person name="Martin F."/>
            <person name="Silar P."/>
            <person name="Natvig D."/>
            <person name="Lalanne C."/>
            <person name="Gautier V."/>
            <person name="Ament-Velasquez S.L."/>
            <person name="Kruys A."/>
            <person name="Hutchinson M.I."/>
            <person name="Powell A.J."/>
            <person name="Barry K."/>
            <person name="Miller A.N."/>
            <person name="Grigoriev I.V."/>
            <person name="Debuchy R."/>
            <person name="Gladieux P."/>
            <person name="Thoren M.H."/>
            <person name="Johannesson H."/>
        </authorList>
    </citation>
    <scope>NUCLEOTIDE SEQUENCE</scope>
    <source>
        <strain evidence="2">CBS 958.72</strain>
    </source>
</reference>
<accession>A0AAE0N271</accession>
<name>A0AAE0N271_9PEZI</name>
<dbReference type="Pfam" id="PF04248">
    <property type="entry name" value="NTP_transf_9"/>
    <property type="match status" value="1"/>
</dbReference>
<sequence length="257" mass="28980">MPPPSQLSTKDLAAKLAVEGPVKHEPAKRRVRGLAQGEWVFDTLNAEYVWEHLYYPLFYIPLVDIESGPGNIAWSDAPDSKGFCSGTISVAQKTIEVIRLDRGPLKGLVKIPVSSLDAWFVEDERLVGPHPKDPYKRIECLASTREVLVQVAGVTVARSTHSVFLFETGLRTRYYLSPTSILDWSMLTPSTTTSFCPYKGQASYYHVKVPVGENTVTVEDAIWYYTYPTVESAQIQNRLCFYNEKVDIWLDGVKEDR</sequence>
<reference evidence="2" key="1">
    <citation type="journal article" date="2023" name="Mol. Phylogenet. Evol.">
        <title>Genome-scale phylogeny and comparative genomics of the fungal order Sordariales.</title>
        <authorList>
            <person name="Hensen N."/>
            <person name="Bonometti L."/>
            <person name="Westerberg I."/>
            <person name="Brannstrom I.O."/>
            <person name="Guillou S."/>
            <person name="Cros-Aarteil S."/>
            <person name="Calhoun S."/>
            <person name="Haridas S."/>
            <person name="Kuo A."/>
            <person name="Mondo S."/>
            <person name="Pangilinan J."/>
            <person name="Riley R."/>
            <person name="LaButti K."/>
            <person name="Andreopoulos B."/>
            <person name="Lipzen A."/>
            <person name="Chen C."/>
            <person name="Yan M."/>
            <person name="Daum C."/>
            <person name="Ng V."/>
            <person name="Clum A."/>
            <person name="Steindorff A."/>
            <person name="Ohm R.A."/>
            <person name="Martin F."/>
            <person name="Silar P."/>
            <person name="Natvig D.O."/>
            <person name="Lalanne C."/>
            <person name="Gautier V."/>
            <person name="Ament-Velasquez S.L."/>
            <person name="Kruys A."/>
            <person name="Hutchinson M.I."/>
            <person name="Powell A.J."/>
            <person name="Barry K."/>
            <person name="Miller A.N."/>
            <person name="Grigoriev I.V."/>
            <person name="Debuchy R."/>
            <person name="Gladieux P."/>
            <person name="Hiltunen Thoren M."/>
            <person name="Johannesson H."/>
        </authorList>
    </citation>
    <scope>NUCLEOTIDE SEQUENCE</scope>
    <source>
        <strain evidence="2">CBS 958.72</strain>
    </source>
</reference>
<dbReference type="Proteomes" id="UP001287356">
    <property type="component" value="Unassembled WGS sequence"/>
</dbReference>
<dbReference type="PANTHER" id="PTHR34310">
    <property type="entry name" value="DUF427 DOMAIN PROTEIN (AFU_ORTHOLOGUE AFUA_3G02220)"/>
    <property type="match status" value="1"/>
</dbReference>
<dbReference type="AlphaFoldDB" id="A0AAE0N271"/>
<gene>
    <name evidence="2" type="ORF">B0T24DRAFT_390483</name>
</gene>
<comment type="caution">
    <text evidence="2">The sequence shown here is derived from an EMBL/GenBank/DDBJ whole genome shotgun (WGS) entry which is preliminary data.</text>
</comment>
<dbReference type="EMBL" id="JAULSN010000007">
    <property type="protein sequence ID" value="KAK3367438.1"/>
    <property type="molecule type" value="Genomic_DNA"/>
</dbReference>
<dbReference type="Gene3D" id="2.170.150.40">
    <property type="entry name" value="Domain of unknown function (DUF427)"/>
    <property type="match status" value="1"/>
</dbReference>
<protein>
    <recommendedName>
        <fullName evidence="1">DUF427 domain-containing protein</fullName>
    </recommendedName>
</protein>
<proteinExistence type="predicted"/>
<evidence type="ECO:0000313" key="2">
    <source>
        <dbReference type="EMBL" id="KAK3367438.1"/>
    </source>
</evidence>
<dbReference type="InterPro" id="IPR007361">
    <property type="entry name" value="DUF427"/>
</dbReference>
<feature type="domain" description="DUF427" evidence="1">
    <location>
        <begin position="149"/>
        <end position="244"/>
    </location>
</feature>
<dbReference type="PANTHER" id="PTHR34310:SF9">
    <property type="entry name" value="BLR5716 PROTEIN"/>
    <property type="match status" value="1"/>
</dbReference>
<evidence type="ECO:0000313" key="3">
    <source>
        <dbReference type="Proteomes" id="UP001287356"/>
    </source>
</evidence>
<organism evidence="2 3">
    <name type="scientific">Lasiosphaeria ovina</name>
    <dbReference type="NCBI Taxonomy" id="92902"/>
    <lineage>
        <taxon>Eukaryota</taxon>
        <taxon>Fungi</taxon>
        <taxon>Dikarya</taxon>
        <taxon>Ascomycota</taxon>
        <taxon>Pezizomycotina</taxon>
        <taxon>Sordariomycetes</taxon>
        <taxon>Sordariomycetidae</taxon>
        <taxon>Sordariales</taxon>
        <taxon>Lasiosphaeriaceae</taxon>
        <taxon>Lasiosphaeria</taxon>
    </lineage>
</organism>
<keyword evidence="3" id="KW-1185">Reference proteome</keyword>
<evidence type="ECO:0000259" key="1">
    <source>
        <dbReference type="Pfam" id="PF04248"/>
    </source>
</evidence>
<dbReference type="InterPro" id="IPR038694">
    <property type="entry name" value="DUF427_sf"/>
</dbReference>